<reference evidence="2 3" key="1">
    <citation type="journal article" date="2017" name="BMC Genomics">
        <title>Comparative genomic and phylogenomic analyses of the Bifidobacteriaceae family.</title>
        <authorList>
            <person name="Lugli G.A."/>
            <person name="Milani C."/>
            <person name="Turroni F."/>
            <person name="Duranti S."/>
            <person name="Mancabelli L."/>
            <person name="Mangifesta M."/>
            <person name="Ferrario C."/>
            <person name="Modesto M."/>
            <person name="Mattarelli P."/>
            <person name="Jiri K."/>
            <person name="van Sinderen D."/>
            <person name="Ventura M."/>
        </authorList>
    </citation>
    <scope>NUCLEOTIDE SEQUENCE [LARGE SCALE GENOMIC DNA]</scope>
    <source>
        <strain evidence="2 3">DSM 100216</strain>
    </source>
</reference>
<organism evidence="2 3">
    <name type="scientific">Bifidobacterium eulemuris</name>
    <dbReference type="NCBI Taxonomy" id="1765219"/>
    <lineage>
        <taxon>Bacteria</taxon>
        <taxon>Bacillati</taxon>
        <taxon>Actinomycetota</taxon>
        <taxon>Actinomycetes</taxon>
        <taxon>Bifidobacteriales</taxon>
        <taxon>Bifidobacteriaceae</taxon>
        <taxon>Bifidobacterium</taxon>
    </lineage>
</organism>
<dbReference type="EMBL" id="MWWZ01000008">
    <property type="protein sequence ID" value="OZG67522.1"/>
    <property type="molecule type" value="Genomic_DNA"/>
</dbReference>
<proteinExistence type="predicted"/>
<dbReference type="PANTHER" id="PTHR10151">
    <property type="entry name" value="ECTONUCLEOTIDE PYROPHOSPHATASE/PHOSPHODIESTERASE"/>
    <property type="match status" value="1"/>
</dbReference>
<dbReference type="InterPro" id="IPR002591">
    <property type="entry name" value="Phosphodiest/P_Trfase"/>
</dbReference>
<comment type="caution">
    <text evidence="2">The sequence shown here is derived from an EMBL/GenBank/DDBJ whole genome shotgun (WGS) entry which is preliminary data.</text>
</comment>
<evidence type="ECO:0000313" key="2">
    <source>
        <dbReference type="EMBL" id="OZG67522.1"/>
    </source>
</evidence>
<accession>A0A261G7X2</accession>
<gene>
    <name evidence="2" type="ORF">BEUL_1613</name>
</gene>
<dbReference type="PANTHER" id="PTHR10151:SF120">
    <property type="entry name" value="BIS(5'-ADENOSYL)-TRIPHOSPHATASE"/>
    <property type="match status" value="1"/>
</dbReference>
<dbReference type="AlphaFoldDB" id="A0A261G7X2"/>
<sequence>MLECGIMSVEVPEMEELLRLVPTARYGDASPGGDGRGDTSNESSHTSSHMSSNAPREAAQEEFRGGALHLSSLLPAVSSAIGHPAATAVHADPRRLQTTLGLPDVKSAIVVLVDGLGYWNIAMRLGHAPTLRSLMNDAANQRPISTCAPSTTVAAMATFGTGTCPGLTGMTGYTQRNPLTGQLSQLIQFKEALEPADLQRQATIFERLRERGVRVTSSGLPKFANSPLTQAALRGSDYIGSVTPRDRVLAACKAAATPGLSYLYIRDADKVGHNYGWNSDQWIATFERIDAQLGLLRRSAPAGTLILVTADHGMVSADPDERIDIAEEPRLSQGVELVGGEPRSVMLYADQHTSPEELAARWTNFLGDRALVRTKTQAVEQGVFGSVDARVLPMIGDVLVQATGAVTIVDSRSQAEKATRLPSVHGSQTRLEMDIPCLVDVV</sequence>
<protein>
    <submittedName>
        <fullName evidence="2">Nucleotide pyrophosphatase</fullName>
    </submittedName>
</protein>
<dbReference type="GO" id="GO:0016787">
    <property type="term" value="F:hydrolase activity"/>
    <property type="evidence" value="ECO:0007669"/>
    <property type="project" value="UniProtKB-ARBA"/>
</dbReference>
<dbReference type="Proteomes" id="UP000216057">
    <property type="component" value="Unassembled WGS sequence"/>
</dbReference>
<evidence type="ECO:0000313" key="3">
    <source>
        <dbReference type="Proteomes" id="UP000216057"/>
    </source>
</evidence>
<feature type="compositionally biased region" description="Low complexity" evidence="1">
    <location>
        <begin position="40"/>
        <end position="53"/>
    </location>
</feature>
<feature type="region of interest" description="Disordered" evidence="1">
    <location>
        <begin position="25"/>
        <end position="62"/>
    </location>
</feature>
<dbReference type="Gene3D" id="3.40.720.10">
    <property type="entry name" value="Alkaline Phosphatase, subunit A"/>
    <property type="match status" value="1"/>
</dbReference>
<dbReference type="Pfam" id="PF01663">
    <property type="entry name" value="Phosphodiest"/>
    <property type="match status" value="1"/>
</dbReference>
<dbReference type="InterPro" id="IPR017850">
    <property type="entry name" value="Alkaline_phosphatase_core_sf"/>
</dbReference>
<name>A0A261G7X2_9BIFI</name>
<evidence type="ECO:0000256" key="1">
    <source>
        <dbReference type="SAM" id="MobiDB-lite"/>
    </source>
</evidence>
<dbReference type="SUPFAM" id="SSF53649">
    <property type="entry name" value="Alkaline phosphatase-like"/>
    <property type="match status" value="1"/>
</dbReference>